<gene>
    <name evidence="9" type="primary">yccM</name>
    <name evidence="9" type="ORF">CPRO_13060</name>
    <name evidence="10" type="ORF">SAMN02745151_01718</name>
</gene>
<keyword evidence="7" id="KW-0472">Membrane</keyword>
<reference evidence="9 11" key="1">
    <citation type="journal article" date="2016" name="Genome Announc.">
        <title>Complete Genome Sequence of the Amino Acid-Fermenting Clostridium propionicum X2 (DSM 1682).</title>
        <authorList>
            <person name="Poehlein A."/>
            <person name="Schlien K."/>
            <person name="Chowdhury N.P."/>
            <person name="Gottschalk G."/>
            <person name="Buckel W."/>
            <person name="Daniel R."/>
        </authorList>
    </citation>
    <scope>NUCLEOTIDE SEQUENCE [LARGE SCALE GENOMIC DNA]</scope>
    <source>
        <strain evidence="9 11">X2</strain>
    </source>
</reference>
<evidence type="ECO:0000313" key="11">
    <source>
        <dbReference type="Proteomes" id="UP000068026"/>
    </source>
</evidence>
<evidence type="ECO:0000313" key="10">
    <source>
        <dbReference type="EMBL" id="SHE75958.1"/>
    </source>
</evidence>
<dbReference type="InterPro" id="IPR017896">
    <property type="entry name" value="4Fe4S_Fe-S-bd"/>
</dbReference>
<protein>
    <submittedName>
        <fullName evidence="10">4Fe-4S binding domain-containing protein</fullName>
    </submittedName>
    <submittedName>
        <fullName evidence="9">Electron transport protein YccM</fullName>
    </submittedName>
</protein>
<keyword evidence="7" id="KW-0812">Transmembrane</keyword>
<feature type="transmembrane region" description="Helical" evidence="7">
    <location>
        <begin position="43"/>
        <end position="64"/>
    </location>
</feature>
<dbReference type="Proteomes" id="UP000068026">
    <property type="component" value="Chromosome"/>
</dbReference>
<evidence type="ECO:0000313" key="9">
    <source>
        <dbReference type="EMBL" id="AMJ40899.1"/>
    </source>
</evidence>
<evidence type="ECO:0000256" key="7">
    <source>
        <dbReference type="SAM" id="Phobius"/>
    </source>
</evidence>
<keyword evidence="1" id="KW-0813">Transport</keyword>
<evidence type="ECO:0000256" key="6">
    <source>
        <dbReference type="ARBA" id="ARBA00023014"/>
    </source>
</evidence>
<dbReference type="EMBL" id="FQUA01000006">
    <property type="protein sequence ID" value="SHE75958.1"/>
    <property type="molecule type" value="Genomic_DNA"/>
</dbReference>
<dbReference type="Pfam" id="PF12801">
    <property type="entry name" value="Fer4_5"/>
    <property type="match status" value="1"/>
</dbReference>
<evidence type="ECO:0000256" key="2">
    <source>
        <dbReference type="ARBA" id="ARBA00022485"/>
    </source>
</evidence>
<reference evidence="11" key="2">
    <citation type="submission" date="2016-01" db="EMBL/GenBank/DDBJ databases">
        <authorList>
            <person name="Poehlein A."/>
            <person name="Schlien K."/>
            <person name="Gottschalk G."/>
            <person name="Buckel W."/>
            <person name="Daniel R."/>
        </authorList>
    </citation>
    <scope>NUCLEOTIDE SEQUENCE [LARGE SCALE GENOMIC DNA]</scope>
    <source>
        <strain evidence="11">X2</strain>
    </source>
</reference>
<evidence type="ECO:0000313" key="12">
    <source>
        <dbReference type="Proteomes" id="UP000184204"/>
    </source>
</evidence>
<evidence type="ECO:0000256" key="4">
    <source>
        <dbReference type="ARBA" id="ARBA00022982"/>
    </source>
</evidence>
<dbReference type="OrthoDB" id="9806398at2"/>
<keyword evidence="11" id="KW-1185">Reference proteome</keyword>
<dbReference type="InterPro" id="IPR051684">
    <property type="entry name" value="Electron_Trans/Redox"/>
</dbReference>
<feature type="transmembrane region" description="Helical" evidence="7">
    <location>
        <begin position="88"/>
        <end position="106"/>
    </location>
</feature>
<reference evidence="10" key="3">
    <citation type="submission" date="2016-11" db="EMBL/GenBank/DDBJ databases">
        <authorList>
            <person name="Varghese N."/>
            <person name="Submissions S."/>
        </authorList>
    </citation>
    <scope>NUCLEOTIDE SEQUENCE</scope>
    <source>
        <strain evidence="10">DSM 1682</strain>
    </source>
</reference>
<dbReference type="RefSeq" id="WP_066049246.1">
    <property type="nucleotide sequence ID" value="NZ_CP014223.1"/>
</dbReference>
<dbReference type="EMBL" id="CP014223">
    <property type="protein sequence ID" value="AMJ40899.1"/>
    <property type="molecule type" value="Genomic_DNA"/>
</dbReference>
<reference evidence="12" key="4">
    <citation type="submission" date="2016-11" db="EMBL/GenBank/DDBJ databases">
        <authorList>
            <person name="Jaros S."/>
            <person name="Januszkiewicz K."/>
            <person name="Wedrychowicz H."/>
        </authorList>
    </citation>
    <scope>NUCLEOTIDE SEQUENCE [LARGE SCALE GENOMIC DNA]</scope>
    <source>
        <strain evidence="12">DSM 1682</strain>
    </source>
</reference>
<dbReference type="SUPFAM" id="SSF54862">
    <property type="entry name" value="4Fe-4S ferredoxins"/>
    <property type="match status" value="1"/>
</dbReference>
<dbReference type="Pfam" id="PF13237">
    <property type="entry name" value="Fer4_10"/>
    <property type="match status" value="1"/>
</dbReference>
<keyword evidence="3" id="KW-0479">Metal-binding</keyword>
<proteinExistence type="predicted"/>
<keyword evidence="5" id="KW-0408">Iron</keyword>
<feature type="domain" description="4Fe-4S ferredoxin-type" evidence="8">
    <location>
        <begin position="207"/>
        <end position="233"/>
    </location>
</feature>
<dbReference type="Gene3D" id="3.30.70.20">
    <property type="match status" value="1"/>
</dbReference>
<evidence type="ECO:0000259" key="8">
    <source>
        <dbReference type="PROSITE" id="PS51379"/>
    </source>
</evidence>
<accession>A0A0X1U7I4</accession>
<keyword evidence="6" id="KW-0411">Iron-sulfur</keyword>
<dbReference type="AlphaFoldDB" id="A0A0X1U7I4"/>
<keyword evidence="7" id="KW-1133">Transmembrane helix</keyword>
<dbReference type="PANTHER" id="PTHR30176:SF3">
    <property type="entry name" value="FERREDOXIN-TYPE PROTEIN NAPH"/>
    <property type="match status" value="1"/>
</dbReference>
<feature type="transmembrane region" description="Helical" evidence="7">
    <location>
        <begin position="9"/>
        <end position="31"/>
    </location>
</feature>
<dbReference type="GO" id="GO:0046872">
    <property type="term" value="F:metal ion binding"/>
    <property type="evidence" value="ECO:0007669"/>
    <property type="project" value="UniProtKB-KW"/>
</dbReference>
<feature type="domain" description="4Fe-4S ferredoxin-type" evidence="8">
    <location>
        <begin position="174"/>
        <end position="205"/>
    </location>
</feature>
<keyword evidence="2" id="KW-0004">4Fe-4S</keyword>
<evidence type="ECO:0000256" key="1">
    <source>
        <dbReference type="ARBA" id="ARBA00022448"/>
    </source>
</evidence>
<name>A0A0X1U7I4_ANAPI</name>
<dbReference type="GO" id="GO:0005886">
    <property type="term" value="C:plasma membrane"/>
    <property type="evidence" value="ECO:0007669"/>
    <property type="project" value="TreeGrafter"/>
</dbReference>
<dbReference type="Proteomes" id="UP000184204">
    <property type="component" value="Unassembled WGS sequence"/>
</dbReference>
<organism evidence="10 12">
    <name type="scientific">Anaerotignum propionicum DSM 1682</name>
    <dbReference type="NCBI Taxonomy" id="991789"/>
    <lineage>
        <taxon>Bacteria</taxon>
        <taxon>Bacillati</taxon>
        <taxon>Bacillota</taxon>
        <taxon>Clostridia</taxon>
        <taxon>Lachnospirales</taxon>
        <taxon>Anaerotignaceae</taxon>
        <taxon>Anaerotignum</taxon>
    </lineage>
</organism>
<evidence type="ECO:0000256" key="3">
    <source>
        <dbReference type="ARBA" id="ARBA00022723"/>
    </source>
</evidence>
<dbReference type="PANTHER" id="PTHR30176">
    <property type="entry name" value="FERREDOXIN-TYPE PROTEIN NAPH"/>
    <property type="match status" value="1"/>
</dbReference>
<feature type="transmembrane region" description="Helical" evidence="7">
    <location>
        <begin position="118"/>
        <end position="139"/>
    </location>
</feature>
<dbReference type="PROSITE" id="PS00198">
    <property type="entry name" value="4FE4S_FER_1"/>
    <property type="match status" value="1"/>
</dbReference>
<dbReference type="PROSITE" id="PS51379">
    <property type="entry name" value="4FE4S_FER_2"/>
    <property type="match status" value="2"/>
</dbReference>
<dbReference type="InterPro" id="IPR017900">
    <property type="entry name" value="4Fe4S_Fe_S_CS"/>
</dbReference>
<keyword evidence="4" id="KW-0249">Electron transport</keyword>
<sequence length="237" mass="27241">MRQRIRKGILIFSLLMFPITFMLLSPFVIVVSASNGVLNGSAMIFGTLLLFSMVGSRLFCGWLCPGGALQEHITVVNSRHWNSKGKNMSKYMIWTIWFFFIVYLWLQNRPLKGNFLYFIEFNLQFFIIYSIVMTLIYLFTIMTGRRGMCHSLCWMAPFMVIGEKLGDFLHIPRFRLKAKAEDCISCGKCTKNCPMGLDVAAMVKEEVTDSYECINCLECVDGCPKKAISFGIYQKQR</sequence>
<dbReference type="KEGG" id="cpro:CPRO_13060"/>
<evidence type="ECO:0000256" key="5">
    <source>
        <dbReference type="ARBA" id="ARBA00023004"/>
    </source>
</evidence>
<dbReference type="GO" id="GO:0051539">
    <property type="term" value="F:4 iron, 4 sulfur cluster binding"/>
    <property type="evidence" value="ECO:0007669"/>
    <property type="project" value="UniProtKB-KW"/>
</dbReference>